<dbReference type="RefSeq" id="WP_010695671.1">
    <property type="nucleotide sequence ID" value="NZ_CP061007.1"/>
</dbReference>
<keyword evidence="2" id="KW-1185">Reference proteome</keyword>
<dbReference type="AlphaFoldDB" id="A0A2N3XW79"/>
<dbReference type="InterPro" id="IPR016193">
    <property type="entry name" value="Cytidine_deaminase-like"/>
</dbReference>
<evidence type="ECO:0000313" key="1">
    <source>
        <dbReference type="EMBL" id="PKW14938.1"/>
    </source>
</evidence>
<accession>A0A2N3XW79</accession>
<sequence length="121" mass="12073">MAEHVESVAPQEIDPEDAKIVTLARSSRARTGAAEGAAVRDTDGRTYAACTVALPSLRLTALQAAVAAAVASGAEGLEAAAVVTDADSVDADSAAAVRDLTSTATILRADARGDVVAVLQA</sequence>
<organism evidence="1 2">
    <name type="scientific">Saccharopolyspora spinosa</name>
    <dbReference type="NCBI Taxonomy" id="60894"/>
    <lineage>
        <taxon>Bacteria</taxon>
        <taxon>Bacillati</taxon>
        <taxon>Actinomycetota</taxon>
        <taxon>Actinomycetes</taxon>
        <taxon>Pseudonocardiales</taxon>
        <taxon>Pseudonocardiaceae</taxon>
        <taxon>Saccharopolyspora</taxon>
    </lineage>
</organism>
<dbReference type="OrthoDB" id="3392994at2"/>
<dbReference type="Proteomes" id="UP000233786">
    <property type="component" value="Unassembled WGS sequence"/>
</dbReference>
<dbReference type="EMBL" id="PJNB01000001">
    <property type="protein sequence ID" value="PKW14938.1"/>
    <property type="molecule type" value="Genomic_DNA"/>
</dbReference>
<gene>
    <name evidence="1" type="ORF">A8926_2594</name>
</gene>
<dbReference type="GO" id="GO:0003824">
    <property type="term" value="F:catalytic activity"/>
    <property type="evidence" value="ECO:0007669"/>
    <property type="project" value="InterPro"/>
</dbReference>
<dbReference type="STRING" id="994479.GCA_000194155_02845"/>
<comment type="caution">
    <text evidence="1">The sequence shown here is derived from an EMBL/GenBank/DDBJ whole genome shotgun (WGS) entry which is preliminary data.</text>
</comment>
<name>A0A2N3XW79_SACSN</name>
<dbReference type="Gene3D" id="3.40.140.10">
    <property type="entry name" value="Cytidine Deaminase, domain 2"/>
    <property type="match status" value="1"/>
</dbReference>
<evidence type="ECO:0000313" key="2">
    <source>
        <dbReference type="Proteomes" id="UP000233786"/>
    </source>
</evidence>
<evidence type="ECO:0008006" key="3">
    <source>
        <dbReference type="Google" id="ProtNLM"/>
    </source>
</evidence>
<protein>
    <recommendedName>
        <fullName evidence="3">Cytidine deaminase</fullName>
    </recommendedName>
</protein>
<proteinExistence type="predicted"/>
<dbReference type="SUPFAM" id="SSF53927">
    <property type="entry name" value="Cytidine deaminase-like"/>
    <property type="match status" value="1"/>
</dbReference>
<reference evidence="1" key="1">
    <citation type="submission" date="2017-12" db="EMBL/GenBank/DDBJ databases">
        <title>Sequencing the genomes of 1000 Actinobacteria strains.</title>
        <authorList>
            <person name="Klenk H.-P."/>
        </authorList>
    </citation>
    <scope>NUCLEOTIDE SEQUENCE [LARGE SCALE GENOMIC DNA]</scope>
    <source>
        <strain evidence="1">DSM 44228</strain>
    </source>
</reference>